<dbReference type="Gene3D" id="1.20.1250.20">
    <property type="entry name" value="MFS general substrate transporter like domains"/>
    <property type="match status" value="1"/>
</dbReference>
<dbReference type="eggNOG" id="COG0477">
    <property type="taxonomic scope" value="Bacteria"/>
</dbReference>
<feature type="transmembrane region" description="Helical" evidence="7">
    <location>
        <begin position="131"/>
        <end position="149"/>
    </location>
</feature>
<protein>
    <submittedName>
        <fullName evidence="8">Major facilitator superfamily MFS_1</fullName>
    </submittedName>
</protein>
<reference evidence="8 9" key="1">
    <citation type="submission" date="2011-05" db="EMBL/GenBank/DDBJ databases">
        <title>Complete sequence of chromosome of Frankia symbiont of Datisca glomerata.</title>
        <authorList>
            <consortium name="US DOE Joint Genome Institute"/>
            <person name="Lucas S."/>
            <person name="Han J."/>
            <person name="Lapidus A."/>
            <person name="Cheng J.-F."/>
            <person name="Goodwin L."/>
            <person name="Pitluck S."/>
            <person name="Peters L."/>
            <person name="Mikhailova N."/>
            <person name="Chertkov O."/>
            <person name="Teshima H."/>
            <person name="Han C."/>
            <person name="Tapia R."/>
            <person name="Land M."/>
            <person name="Hauser L."/>
            <person name="Kyrpides N."/>
            <person name="Ivanova N."/>
            <person name="Pagani I."/>
            <person name="Berry A."/>
            <person name="Pawlowski K."/>
            <person name="Persson T."/>
            <person name="Vanden Heuvel B."/>
            <person name="Benson D."/>
            <person name="Woyke T."/>
        </authorList>
    </citation>
    <scope>NUCLEOTIDE SEQUENCE [LARGE SCALE GENOMIC DNA]</scope>
    <source>
        <strain evidence="9">4085684</strain>
    </source>
</reference>
<sequence length="454" mass="45999">MRAGKPARGPRLTLRFVTRKLLVDVSPLRAYPAYRRIWAGDTISALGAQITATAVPLQVYDITGSSFQVGLASLVALVPLITCGLLGGAIADAVDRRRLALLTSGGLAAVSAGLLLFALVVDATNAGSGAIWPLFCLIAVQSALVSVNGPARRAMIPNLVPLRELPAATALQQIGWNTALTAGPLIAGVSVAAGGYVLAYALDLATFTAALYGLARLPPMPPQGGGRRAGTASVREGLTFLAGQPVVLMTFAVDIIAMIFGMPRALFPELARTQFGGGATTASVLYSAVAAGALLGASLSGPLGRVNRQGRAVVVAIVVWGGAIAGFGLTHSIVIAVPLLALAGMADMVSAIFRTSILNVATPDEMRGRLQGVFLVVVAGGPRLGDLEAGSAAALVSPAFSVVSGGLVCVGGVLVATAIAPALLRYDAQQAIADAEAATASHIHKQTSVDPLPS</sequence>
<keyword evidence="3" id="KW-1003">Cell membrane</keyword>
<gene>
    <name evidence="8" type="ordered locus">FsymDg_0377</name>
</gene>
<dbReference type="KEGG" id="fsy:FsymDg_0377"/>
<dbReference type="Proteomes" id="UP000001549">
    <property type="component" value="Chromosome"/>
</dbReference>
<evidence type="ECO:0000256" key="4">
    <source>
        <dbReference type="ARBA" id="ARBA00022692"/>
    </source>
</evidence>
<evidence type="ECO:0000256" key="6">
    <source>
        <dbReference type="ARBA" id="ARBA00023136"/>
    </source>
</evidence>
<organism evidence="8 9">
    <name type="scientific">Candidatus Protofrankia datiscae</name>
    <dbReference type="NCBI Taxonomy" id="2716812"/>
    <lineage>
        <taxon>Bacteria</taxon>
        <taxon>Bacillati</taxon>
        <taxon>Actinomycetota</taxon>
        <taxon>Actinomycetes</taxon>
        <taxon>Frankiales</taxon>
        <taxon>Frankiaceae</taxon>
        <taxon>Protofrankia</taxon>
    </lineage>
</organism>
<feature type="transmembrane region" description="Helical" evidence="7">
    <location>
        <begin position="238"/>
        <end position="260"/>
    </location>
</feature>
<evidence type="ECO:0000313" key="9">
    <source>
        <dbReference type="Proteomes" id="UP000001549"/>
    </source>
</evidence>
<dbReference type="HOGENOM" id="CLU_034180_11_0_11"/>
<feature type="transmembrane region" description="Helical" evidence="7">
    <location>
        <begin position="280"/>
        <end position="300"/>
    </location>
</feature>
<feature type="transmembrane region" description="Helical" evidence="7">
    <location>
        <begin position="402"/>
        <end position="424"/>
    </location>
</feature>
<evidence type="ECO:0000256" key="1">
    <source>
        <dbReference type="ARBA" id="ARBA00004429"/>
    </source>
</evidence>
<evidence type="ECO:0000256" key="7">
    <source>
        <dbReference type="SAM" id="Phobius"/>
    </source>
</evidence>
<evidence type="ECO:0000256" key="5">
    <source>
        <dbReference type="ARBA" id="ARBA00022989"/>
    </source>
</evidence>
<feature type="transmembrane region" description="Helical" evidence="7">
    <location>
        <begin position="99"/>
        <end position="119"/>
    </location>
</feature>
<feature type="transmembrane region" description="Helical" evidence="7">
    <location>
        <begin position="67"/>
        <end position="87"/>
    </location>
</feature>
<keyword evidence="5 7" id="KW-1133">Transmembrane helix</keyword>
<keyword evidence="9" id="KW-1185">Reference proteome</keyword>
<evidence type="ECO:0000313" key="8">
    <source>
        <dbReference type="EMBL" id="AEH07939.1"/>
    </source>
</evidence>
<dbReference type="InterPro" id="IPR010290">
    <property type="entry name" value="TM_effector"/>
</dbReference>
<accession>F8B4J7</accession>
<keyword evidence="2" id="KW-0813">Transport</keyword>
<dbReference type="AlphaFoldDB" id="F8B4J7"/>
<evidence type="ECO:0000256" key="2">
    <source>
        <dbReference type="ARBA" id="ARBA00022448"/>
    </source>
</evidence>
<dbReference type="SUPFAM" id="SSF103473">
    <property type="entry name" value="MFS general substrate transporter"/>
    <property type="match status" value="1"/>
</dbReference>
<dbReference type="PANTHER" id="PTHR23513:SF9">
    <property type="entry name" value="ENTEROBACTIN EXPORTER ENTS"/>
    <property type="match status" value="1"/>
</dbReference>
<dbReference type="GO" id="GO:0005886">
    <property type="term" value="C:plasma membrane"/>
    <property type="evidence" value="ECO:0007669"/>
    <property type="project" value="UniProtKB-SubCell"/>
</dbReference>
<evidence type="ECO:0000256" key="3">
    <source>
        <dbReference type="ARBA" id="ARBA00022475"/>
    </source>
</evidence>
<dbReference type="EMBL" id="CP002801">
    <property type="protein sequence ID" value="AEH07939.1"/>
    <property type="molecule type" value="Genomic_DNA"/>
</dbReference>
<dbReference type="Pfam" id="PF05977">
    <property type="entry name" value="MFS_3"/>
    <property type="match status" value="1"/>
</dbReference>
<keyword evidence="6 7" id="KW-0472">Membrane</keyword>
<dbReference type="RefSeq" id="WP_013871933.1">
    <property type="nucleotide sequence ID" value="NC_015656.1"/>
</dbReference>
<dbReference type="CDD" id="cd06173">
    <property type="entry name" value="MFS_MefA_like"/>
    <property type="match status" value="1"/>
</dbReference>
<name>F8B4J7_9ACTN</name>
<feature type="transmembrane region" description="Helical" evidence="7">
    <location>
        <begin position="312"/>
        <end position="329"/>
    </location>
</feature>
<dbReference type="InterPro" id="IPR036259">
    <property type="entry name" value="MFS_trans_sf"/>
</dbReference>
<comment type="subcellular location">
    <subcellularLocation>
        <location evidence="1">Cell inner membrane</location>
        <topology evidence="1">Multi-pass membrane protein</topology>
    </subcellularLocation>
</comment>
<keyword evidence="4 7" id="KW-0812">Transmembrane</keyword>
<proteinExistence type="predicted"/>
<dbReference type="PANTHER" id="PTHR23513">
    <property type="entry name" value="INTEGRAL MEMBRANE EFFLUX PROTEIN-RELATED"/>
    <property type="match status" value="1"/>
</dbReference>
<dbReference type="STRING" id="656024.FsymDg_0377"/>